<evidence type="ECO:0000259" key="5">
    <source>
        <dbReference type="Pfam" id="PF00496"/>
    </source>
</evidence>
<dbReference type="Proteomes" id="UP000569951">
    <property type="component" value="Unassembled WGS sequence"/>
</dbReference>
<dbReference type="PANTHER" id="PTHR30290:SF9">
    <property type="entry name" value="OLIGOPEPTIDE-BINDING PROTEIN APPA"/>
    <property type="match status" value="1"/>
</dbReference>
<dbReference type="PANTHER" id="PTHR30290">
    <property type="entry name" value="PERIPLASMIC BINDING COMPONENT OF ABC TRANSPORTER"/>
    <property type="match status" value="1"/>
</dbReference>
<protein>
    <submittedName>
        <fullName evidence="6">Peptide/nickel transport system substrate-binding protein</fullName>
    </submittedName>
</protein>
<evidence type="ECO:0000313" key="7">
    <source>
        <dbReference type="Proteomes" id="UP000569951"/>
    </source>
</evidence>
<evidence type="ECO:0000256" key="2">
    <source>
        <dbReference type="ARBA" id="ARBA00022448"/>
    </source>
</evidence>
<dbReference type="GO" id="GO:1904680">
    <property type="term" value="F:peptide transmembrane transporter activity"/>
    <property type="evidence" value="ECO:0007669"/>
    <property type="project" value="TreeGrafter"/>
</dbReference>
<comment type="caution">
    <text evidence="6">The sequence shown here is derived from an EMBL/GenBank/DDBJ whole genome shotgun (WGS) entry which is preliminary data.</text>
</comment>
<dbReference type="PIRSF" id="PIRSF002741">
    <property type="entry name" value="MppA"/>
    <property type="match status" value="1"/>
</dbReference>
<organism evidence="6 7">
    <name type="scientific">Deinobacterium chartae</name>
    <dbReference type="NCBI Taxonomy" id="521158"/>
    <lineage>
        <taxon>Bacteria</taxon>
        <taxon>Thermotogati</taxon>
        <taxon>Deinococcota</taxon>
        <taxon>Deinococci</taxon>
        <taxon>Deinococcales</taxon>
        <taxon>Deinococcaceae</taxon>
        <taxon>Deinobacterium</taxon>
    </lineage>
</organism>
<sequence length="588" mass="65630">MKKALLLSAALVMTPALAKPFVYPANQSVSKPSEVKTGGTLRMVQLKDFDTYNPFTTQGRPNIPELTDAGGLITADPYTGDYVGYMAESFTISPDKKTFTFKLRKEAKWSDGQPITADDYLTTWKLTQDEKIGASLYAYLIDGNKKPIPMTKVDDYTIKVTFPKASVSNLETISFLRVVPDHVFGPVYKEKGAEGIKAMWDLDTDPSKLVVAGPFKVEKYIKGERLTLTKNKYYGEWNKDSAGKALPYLDNLQYTIIADQNAELAQFLAGNTDIYTPTNRDQLAQVVAATKSGKLKATVLPNVAPRAGSDQMYFNFNKASDPWKQKLFQNVKFRQAMSQLVNRDAMVDLVLGGLGTATYTSVYPVYTDWIAKGVDKYKFNPQAAAKTLAALGFKRGKDGILVDKTGRKLEFTLITNSENTRRQQIAKIFADEAKKIGVKVNTSFIPFNQLLEITDTTTHSKDRKFDVAISGINGGGFVYPVGGETQYVCGGDLHSYNASQTCLPWEKQMLDLYYKGDAEFDIKKRKAIAAQIQQMQAENLGYIYLVGQNQHYAWSDRVQGEFPKKIVSPIWADLYFGPRNLATTWVKQ</sequence>
<dbReference type="InterPro" id="IPR030678">
    <property type="entry name" value="Peptide/Ni-bd"/>
</dbReference>
<dbReference type="AlphaFoldDB" id="A0A841HZN1"/>
<dbReference type="Gene3D" id="3.40.190.10">
    <property type="entry name" value="Periplasmic binding protein-like II"/>
    <property type="match status" value="1"/>
</dbReference>
<dbReference type="RefSeq" id="WP_183986611.1">
    <property type="nucleotide sequence ID" value="NZ_JACHHG010000005.1"/>
</dbReference>
<reference evidence="6 7" key="1">
    <citation type="submission" date="2020-08" db="EMBL/GenBank/DDBJ databases">
        <title>Genomic Encyclopedia of Type Strains, Phase IV (KMG-IV): sequencing the most valuable type-strain genomes for metagenomic binning, comparative biology and taxonomic classification.</title>
        <authorList>
            <person name="Goeker M."/>
        </authorList>
    </citation>
    <scope>NUCLEOTIDE SEQUENCE [LARGE SCALE GENOMIC DNA]</scope>
    <source>
        <strain evidence="6 7">DSM 21458</strain>
    </source>
</reference>
<dbReference type="CDD" id="cd08500">
    <property type="entry name" value="PBP2_NikA_DppA_OppA_like_4"/>
    <property type="match status" value="1"/>
</dbReference>
<evidence type="ECO:0000256" key="4">
    <source>
        <dbReference type="SAM" id="SignalP"/>
    </source>
</evidence>
<feature type="signal peptide" evidence="4">
    <location>
        <begin position="1"/>
        <end position="18"/>
    </location>
</feature>
<dbReference type="InterPro" id="IPR000914">
    <property type="entry name" value="SBP_5_dom"/>
</dbReference>
<comment type="similarity">
    <text evidence="1">Belongs to the bacterial solute-binding protein 5 family.</text>
</comment>
<dbReference type="GO" id="GO:0015833">
    <property type="term" value="P:peptide transport"/>
    <property type="evidence" value="ECO:0007669"/>
    <property type="project" value="TreeGrafter"/>
</dbReference>
<keyword evidence="7" id="KW-1185">Reference proteome</keyword>
<dbReference type="SUPFAM" id="SSF53850">
    <property type="entry name" value="Periplasmic binding protein-like II"/>
    <property type="match status" value="1"/>
</dbReference>
<name>A0A841HZN1_9DEIO</name>
<proteinExistence type="inferred from homology"/>
<dbReference type="Pfam" id="PF00496">
    <property type="entry name" value="SBP_bac_5"/>
    <property type="match status" value="1"/>
</dbReference>
<dbReference type="InterPro" id="IPR039424">
    <property type="entry name" value="SBP_5"/>
</dbReference>
<evidence type="ECO:0000256" key="1">
    <source>
        <dbReference type="ARBA" id="ARBA00005695"/>
    </source>
</evidence>
<dbReference type="EMBL" id="JACHHG010000005">
    <property type="protein sequence ID" value="MBB6098326.1"/>
    <property type="molecule type" value="Genomic_DNA"/>
</dbReference>
<keyword evidence="2" id="KW-0813">Transport</keyword>
<dbReference type="Gene3D" id="3.10.105.10">
    <property type="entry name" value="Dipeptide-binding Protein, Domain 3"/>
    <property type="match status" value="1"/>
</dbReference>
<accession>A0A841HZN1</accession>
<dbReference type="GO" id="GO:0042597">
    <property type="term" value="C:periplasmic space"/>
    <property type="evidence" value="ECO:0007669"/>
    <property type="project" value="UniProtKB-ARBA"/>
</dbReference>
<feature type="domain" description="Solute-binding protein family 5" evidence="5">
    <location>
        <begin position="82"/>
        <end position="475"/>
    </location>
</feature>
<feature type="chain" id="PRO_5032458740" evidence="4">
    <location>
        <begin position="19"/>
        <end position="588"/>
    </location>
</feature>
<evidence type="ECO:0000313" key="6">
    <source>
        <dbReference type="EMBL" id="MBB6098326.1"/>
    </source>
</evidence>
<keyword evidence="3 4" id="KW-0732">Signal</keyword>
<gene>
    <name evidence="6" type="ORF">HNR42_001751</name>
</gene>
<evidence type="ECO:0000256" key="3">
    <source>
        <dbReference type="ARBA" id="ARBA00022729"/>
    </source>
</evidence>
<dbReference type="GO" id="GO:0043190">
    <property type="term" value="C:ATP-binding cassette (ABC) transporter complex"/>
    <property type="evidence" value="ECO:0007669"/>
    <property type="project" value="InterPro"/>
</dbReference>